<dbReference type="GO" id="GO:0000271">
    <property type="term" value="P:polysaccharide biosynthetic process"/>
    <property type="evidence" value="ECO:0007669"/>
    <property type="project" value="TreeGrafter"/>
</dbReference>
<dbReference type="Gene3D" id="2.60.120.10">
    <property type="entry name" value="Jelly Rolls"/>
    <property type="match status" value="1"/>
</dbReference>
<dbReference type="PANTHER" id="PTHR21047">
    <property type="entry name" value="DTDP-6-DEOXY-D-GLUCOSE-3,5 EPIMERASE"/>
    <property type="match status" value="1"/>
</dbReference>
<evidence type="ECO:0000313" key="1">
    <source>
        <dbReference type="EMBL" id="SVA73525.1"/>
    </source>
</evidence>
<dbReference type="InterPro" id="IPR014710">
    <property type="entry name" value="RmlC-like_jellyroll"/>
</dbReference>
<dbReference type="PANTHER" id="PTHR21047:SF2">
    <property type="entry name" value="THYMIDINE DIPHOSPHO-4-KETO-RHAMNOSE 3,5-EPIMERASE"/>
    <property type="match status" value="1"/>
</dbReference>
<dbReference type="AlphaFoldDB" id="A0A381Y967"/>
<dbReference type="InterPro" id="IPR011051">
    <property type="entry name" value="RmlC_Cupin_sf"/>
</dbReference>
<accession>A0A381Y967</accession>
<dbReference type="SUPFAM" id="SSF51182">
    <property type="entry name" value="RmlC-like cupins"/>
    <property type="match status" value="1"/>
</dbReference>
<name>A0A381Y967_9ZZZZ</name>
<proteinExistence type="predicted"/>
<dbReference type="GO" id="GO:0019305">
    <property type="term" value="P:dTDP-rhamnose biosynthetic process"/>
    <property type="evidence" value="ECO:0007669"/>
    <property type="project" value="TreeGrafter"/>
</dbReference>
<dbReference type="InterPro" id="IPR000888">
    <property type="entry name" value="RmlC-like"/>
</dbReference>
<sequence length="180" mass="20276">MKFTELALQGVWLIEPVVFSDQRGGFRRHFCTEEFAAHGLAPTVAQGNISENVQTGTLRGFHYQVGRYAESKTISCMSGGIYDVVVDLRQTSPTFMQWVSVKISADDRRSLYVPAGCANAWLTTVANTVLHYYMSEMFTPESARGFRYNDPAFKVNWPTEPAVISERDRTFPDFDPASLE</sequence>
<organism evidence="1">
    <name type="scientific">marine metagenome</name>
    <dbReference type="NCBI Taxonomy" id="408172"/>
    <lineage>
        <taxon>unclassified sequences</taxon>
        <taxon>metagenomes</taxon>
        <taxon>ecological metagenomes</taxon>
    </lineage>
</organism>
<dbReference type="Pfam" id="PF00908">
    <property type="entry name" value="dTDP_sugar_isom"/>
    <property type="match status" value="1"/>
</dbReference>
<reference evidence="1" key="1">
    <citation type="submission" date="2018-05" db="EMBL/GenBank/DDBJ databases">
        <authorList>
            <person name="Lanie J.A."/>
            <person name="Ng W.-L."/>
            <person name="Kazmierczak K.M."/>
            <person name="Andrzejewski T.M."/>
            <person name="Davidsen T.M."/>
            <person name="Wayne K.J."/>
            <person name="Tettelin H."/>
            <person name="Glass J.I."/>
            <person name="Rusch D."/>
            <person name="Podicherti R."/>
            <person name="Tsui H.-C.T."/>
            <person name="Winkler M.E."/>
        </authorList>
    </citation>
    <scope>NUCLEOTIDE SEQUENCE</scope>
</reference>
<dbReference type="GO" id="GO:0008830">
    <property type="term" value="F:dTDP-4-dehydrorhamnose 3,5-epimerase activity"/>
    <property type="evidence" value="ECO:0007669"/>
    <property type="project" value="InterPro"/>
</dbReference>
<protein>
    <recommendedName>
        <fullName evidence="2">dTDP-4-dehydrorhamnose 3,5-epimerase</fullName>
    </recommendedName>
</protein>
<gene>
    <name evidence="1" type="ORF">METZ01_LOCUS126379</name>
</gene>
<dbReference type="EMBL" id="UINC01017667">
    <property type="protein sequence ID" value="SVA73525.1"/>
    <property type="molecule type" value="Genomic_DNA"/>
</dbReference>
<dbReference type="GO" id="GO:0005829">
    <property type="term" value="C:cytosol"/>
    <property type="evidence" value="ECO:0007669"/>
    <property type="project" value="TreeGrafter"/>
</dbReference>
<dbReference type="CDD" id="cd00438">
    <property type="entry name" value="cupin_RmlC"/>
    <property type="match status" value="1"/>
</dbReference>
<evidence type="ECO:0008006" key="2">
    <source>
        <dbReference type="Google" id="ProtNLM"/>
    </source>
</evidence>